<reference evidence="1 2" key="2">
    <citation type="journal article" date="2022" name="Mol. Ecol. Resour.">
        <title>The genomes of chicory, endive, great burdock and yacon provide insights into Asteraceae paleo-polyploidization history and plant inulin production.</title>
        <authorList>
            <person name="Fan W."/>
            <person name="Wang S."/>
            <person name="Wang H."/>
            <person name="Wang A."/>
            <person name="Jiang F."/>
            <person name="Liu H."/>
            <person name="Zhao H."/>
            <person name="Xu D."/>
            <person name="Zhang Y."/>
        </authorList>
    </citation>
    <scope>NUCLEOTIDE SEQUENCE [LARGE SCALE GENOMIC DNA]</scope>
    <source>
        <strain evidence="2">cv. Niubang</strain>
    </source>
</reference>
<proteinExistence type="predicted"/>
<evidence type="ECO:0000313" key="2">
    <source>
        <dbReference type="Proteomes" id="UP001055879"/>
    </source>
</evidence>
<protein>
    <submittedName>
        <fullName evidence="1">Uncharacterized protein</fullName>
    </submittedName>
</protein>
<sequence length="123" mass="13353">MYHEIVGNCIEGDGLEQFDGARSTGNNVVEDKKVASLEENVSLTSLNSNNEEVVLAFDFLQCHTVEVVNGVSKPVEVFRVEDCLVPDEGVDDEAGAKISFAPSVSDAKEFGVGVKLRKKYSKN</sequence>
<keyword evidence="2" id="KW-1185">Reference proteome</keyword>
<organism evidence="1 2">
    <name type="scientific">Arctium lappa</name>
    <name type="common">Greater burdock</name>
    <name type="synonym">Lappa major</name>
    <dbReference type="NCBI Taxonomy" id="4217"/>
    <lineage>
        <taxon>Eukaryota</taxon>
        <taxon>Viridiplantae</taxon>
        <taxon>Streptophyta</taxon>
        <taxon>Embryophyta</taxon>
        <taxon>Tracheophyta</taxon>
        <taxon>Spermatophyta</taxon>
        <taxon>Magnoliopsida</taxon>
        <taxon>eudicotyledons</taxon>
        <taxon>Gunneridae</taxon>
        <taxon>Pentapetalae</taxon>
        <taxon>asterids</taxon>
        <taxon>campanulids</taxon>
        <taxon>Asterales</taxon>
        <taxon>Asteraceae</taxon>
        <taxon>Carduoideae</taxon>
        <taxon>Cardueae</taxon>
        <taxon>Arctiinae</taxon>
        <taxon>Arctium</taxon>
    </lineage>
</organism>
<name>A0ACB9C4R5_ARCLA</name>
<comment type="caution">
    <text evidence="1">The sequence shown here is derived from an EMBL/GenBank/DDBJ whole genome shotgun (WGS) entry which is preliminary data.</text>
</comment>
<evidence type="ECO:0000313" key="1">
    <source>
        <dbReference type="EMBL" id="KAI3729185.1"/>
    </source>
</evidence>
<gene>
    <name evidence="1" type="ORF">L6452_17837</name>
</gene>
<dbReference type="Proteomes" id="UP001055879">
    <property type="component" value="Linkage Group LG05"/>
</dbReference>
<reference evidence="2" key="1">
    <citation type="journal article" date="2022" name="Mol. Ecol. Resour.">
        <title>The genomes of chicory, endive, great burdock and yacon provide insights into Asteraceae palaeo-polyploidization history and plant inulin production.</title>
        <authorList>
            <person name="Fan W."/>
            <person name="Wang S."/>
            <person name="Wang H."/>
            <person name="Wang A."/>
            <person name="Jiang F."/>
            <person name="Liu H."/>
            <person name="Zhao H."/>
            <person name="Xu D."/>
            <person name="Zhang Y."/>
        </authorList>
    </citation>
    <scope>NUCLEOTIDE SEQUENCE [LARGE SCALE GENOMIC DNA]</scope>
    <source>
        <strain evidence="2">cv. Niubang</strain>
    </source>
</reference>
<accession>A0ACB9C4R5</accession>
<dbReference type="EMBL" id="CM042051">
    <property type="protein sequence ID" value="KAI3729185.1"/>
    <property type="molecule type" value="Genomic_DNA"/>
</dbReference>